<dbReference type="PANTHER" id="PTHR10458:SF21">
    <property type="entry name" value="PEPTIDE DEFORMYLASE"/>
    <property type="match status" value="1"/>
</dbReference>
<evidence type="ECO:0000256" key="1">
    <source>
        <dbReference type="ARBA" id="ARBA00001954"/>
    </source>
</evidence>
<dbReference type="CDD" id="cd00487">
    <property type="entry name" value="Pep_deformylase"/>
    <property type="match status" value="1"/>
</dbReference>
<dbReference type="SUPFAM" id="SSF56420">
    <property type="entry name" value="Peptide deformylase"/>
    <property type="match status" value="1"/>
</dbReference>
<accession>A0A381PG32</accession>
<evidence type="ECO:0000256" key="2">
    <source>
        <dbReference type="ARBA" id="ARBA00010759"/>
    </source>
</evidence>
<reference evidence="7" key="1">
    <citation type="submission" date="2018-05" db="EMBL/GenBank/DDBJ databases">
        <authorList>
            <person name="Lanie J.A."/>
            <person name="Ng W.-L."/>
            <person name="Kazmierczak K.M."/>
            <person name="Andrzejewski T.M."/>
            <person name="Davidsen T.M."/>
            <person name="Wayne K.J."/>
            <person name="Tettelin H."/>
            <person name="Glass J.I."/>
            <person name="Rusch D."/>
            <person name="Podicherti R."/>
            <person name="Tsui H.-C.T."/>
            <person name="Winkler M.E."/>
        </authorList>
    </citation>
    <scope>NUCLEOTIDE SEQUENCE</scope>
</reference>
<comment type="cofactor">
    <cofactor evidence="1">
        <name>Fe(2+)</name>
        <dbReference type="ChEBI" id="CHEBI:29033"/>
    </cofactor>
</comment>
<evidence type="ECO:0008006" key="8">
    <source>
        <dbReference type="Google" id="ProtNLM"/>
    </source>
</evidence>
<proteinExistence type="inferred from homology"/>
<dbReference type="Gene3D" id="3.90.45.10">
    <property type="entry name" value="Peptide deformylase"/>
    <property type="match status" value="1"/>
</dbReference>
<keyword evidence="3" id="KW-0479">Metal-binding</keyword>
<name>A0A381PG32_9ZZZZ</name>
<dbReference type="NCBIfam" id="NF001159">
    <property type="entry name" value="PRK00150.1-3"/>
    <property type="match status" value="1"/>
</dbReference>
<dbReference type="PIRSF" id="PIRSF004749">
    <property type="entry name" value="Pep_def"/>
    <property type="match status" value="1"/>
</dbReference>
<dbReference type="InterPro" id="IPR023635">
    <property type="entry name" value="Peptide_deformylase"/>
</dbReference>
<evidence type="ECO:0000256" key="4">
    <source>
        <dbReference type="ARBA" id="ARBA00022801"/>
    </source>
</evidence>
<dbReference type="HAMAP" id="MF_00163">
    <property type="entry name" value="Pep_deformylase"/>
    <property type="match status" value="1"/>
</dbReference>
<sequence>MAVLKILIFPDQRLRTVAKEVLDINEEVKTLSKDLLETMYEGNGIGLSATQVNIHKRILVVDVSEEKDSPKIFINPSVEVLGQEKKIYGEGCLSVPGFFEDVSRPAKIKITALNLDGKRFSMEAEDLLAVAVQHEMDHLDGKIFVDFLSNLKRQRIKQKLIKISRTAV</sequence>
<gene>
    <name evidence="7" type="ORF">METZ01_LOCUS18172</name>
</gene>
<evidence type="ECO:0000256" key="6">
    <source>
        <dbReference type="ARBA" id="ARBA00023004"/>
    </source>
</evidence>
<evidence type="ECO:0000256" key="3">
    <source>
        <dbReference type="ARBA" id="ARBA00022723"/>
    </source>
</evidence>
<protein>
    <recommendedName>
        <fullName evidence="8">Peptide deformylase</fullName>
    </recommendedName>
</protein>
<keyword evidence="6" id="KW-0408">Iron</keyword>
<comment type="similarity">
    <text evidence="2">Belongs to the polypeptide deformylase family.</text>
</comment>
<organism evidence="7">
    <name type="scientific">marine metagenome</name>
    <dbReference type="NCBI Taxonomy" id="408172"/>
    <lineage>
        <taxon>unclassified sequences</taxon>
        <taxon>metagenomes</taxon>
        <taxon>ecological metagenomes</taxon>
    </lineage>
</organism>
<dbReference type="EMBL" id="UINC01000956">
    <property type="protein sequence ID" value="SUZ65318.1"/>
    <property type="molecule type" value="Genomic_DNA"/>
</dbReference>
<dbReference type="InterPro" id="IPR036821">
    <property type="entry name" value="Peptide_deformylase_sf"/>
</dbReference>
<dbReference type="GO" id="GO:0042586">
    <property type="term" value="F:peptide deformylase activity"/>
    <property type="evidence" value="ECO:0007669"/>
    <property type="project" value="InterPro"/>
</dbReference>
<dbReference type="PANTHER" id="PTHR10458">
    <property type="entry name" value="PEPTIDE DEFORMYLASE"/>
    <property type="match status" value="1"/>
</dbReference>
<dbReference type="AlphaFoldDB" id="A0A381PG32"/>
<dbReference type="NCBIfam" id="TIGR00079">
    <property type="entry name" value="pept_deformyl"/>
    <property type="match status" value="1"/>
</dbReference>
<dbReference type="PRINTS" id="PR01576">
    <property type="entry name" value="PDEFORMYLASE"/>
</dbReference>
<dbReference type="FunFam" id="3.90.45.10:FF:000001">
    <property type="entry name" value="Peptide deformylase"/>
    <property type="match status" value="1"/>
</dbReference>
<dbReference type="Pfam" id="PF01327">
    <property type="entry name" value="Pep_deformylase"/>
    <property type="match status" value="1"/>
</dbReference>
<evidence type="ECO:0000256" key="5">
    <source>
        <dbReference type="ARBA" id="ARBA00022917"/>
    </source>
</evidence>
<keyword evidence="5" id="KW-0648">Protein biosynthesis</keyword>
<keyword evidence="4" id="KW-0378">Hydrolase</keyword>
<dbReference type="GO" id="GO:0006412">
    <property type="term" value="P:translation"/>
    <property type="evidence" value="ECO:0007669"/>
    <property type="project" value="UniProtKB-KW"/>
</dbReference>
<dbReference type="GO" id="GO:0046872">
    <property type="term" value="F:metal ion binding"/>
    <property type="evidence" value="ECO:0007669"/>
    <property type="project" value="UniProtKB-KW"/>
</dbReference>
<evidence type="ECO:0000313" key="7">
    <source>
        <dbReference type="EMBL" id="SUZ65318.1"/>
    </source>
</evidence>